<dbReference type="AlphaFoldDB" id="A0A0F9BLU3"/>
<comment type="caution">
    <text evidence="2">The sequence shown here is derived from an EMBL/GenBank/DDBJ whole genome shotgun (WGS) entry which is preliminary data.</text>
</comment>
<dbReference type="EMBL" id="LAZR01037201">
    <property type="protein sequence ID" value="KKL22814.1"/>
    <property type="molecule type" value="Genomic_DNA"/>
</dbReference>
<accession>A0A0F9BLU3</accession>
<organism evidence="2">
    <name type="scientific">marine sediment metagenome</name>
    <dbReference type="NCBI Taxonomy" id="412755"/>
    <lineage>
        <taxon>unclassified sequences</taxon>
        <taxon>metagenomes</taxon>
        <taxon>ecological metagenomes</taxon>
    </lineage>
</organism>
<feature type="region of interest" description="Disordered" evidence="1">
    <location>
        <begin position="1"/>
        <end position="20"/>
    </location>
</feature>
<proteinExistence type="predicted"/>
<feature type="non-terminal residue" evidence="2">
    <location>
        <position position="44"/>
    </location>
</feature>
<name>A0A0F9BLU3_9ZZZZ</name>
<gene>
    <name evidence="2" type="ORF">LCGC14_2431610</name>
</gene>
<feature type="compositionally biased region" description="Polar residues" evidence="1">
    <location>
        <begin position="1"/>
        <end position="10"/>
    </location>
</feature>
<evidence type="ECO:0000313" key="2">
    <source>
        <dbReference type="EMBL" id="KKL22814.1"/>
    </source>
</evidence>
<reference evidence="2" key="1">
    <citation type="journal article" date="2015" name="Nature">
        <title>Complex archaea that bridge the gap between prokaryotes and eukaryotes.</title>
        <authorList>
            <person name="Spang A."/>
            <person name="Saw J.H."/>
            <person name="Jorgensen S.L."/>
            <person name="Zaremba-Niedzwiedzka K."/>
            <person name="Martijn J."/>
            <person name="Lind A.E."/>
            <person name="van Eijk R."/>
            <person name="Schleper C."/>
            <person name="Guy L."/>
            <person name="Ettema T.J."/>
        </authorList>
    </citation>
    <scope>NUCLEOTIDE SEQUENCE</scope>
</reference>
<protein>
    <submittedName>
        <fullName evidence="2">Uncharacterized protein</fullName>
    </submittedName>
</protein>
<evidence type="ECO:0000256" key="1">
    <source>
        <dbReference type="SAM" id="MobiDB-lite"/>
    </source>
</evidence>
<sequence>MSELETNGPTDVTEPEDAADAAAELVVADAADEQTTEETATTNV</sequence>